<name>A0A7S4NP07_GUITH</name>
<sequence length="551" mass="61933">MERVALRPRSSRLKAKMEKMESEKASDLHIGHAYPELSHETRDDDVCGQEKMKSRKRVKHDRNMRDYIPKQDEVIYQHPAKSSSLHFACQPLLHSRKSTSDGENKYPCNASFHERNDLLEQVKSDILKEDCSNSFLQAAKKELFEADFRNEIPKLEIEDSNLSAFSPIQHFNDMQKNPKRAKKKDLSFAISATSLQQEQRLKRQQEVLKAIGEGGVTEKTILGRLGDSRYTREILRRLLAQGIVNRCGKGGSNDPFLYSLNKEHFDEKGNVICSPDMIDPGLEVRLRRIEGKIKTFLDSQSGYITEKRIRIEVGDNTGTGKALRRLVITGVVEREGRGGIGDPYRYRRNPEQDGCETRRRIGSYASGPIVCESVADSDLNSSPTASNSSPGTLAVHQSNFICFAPPPMQEDHPYPMHGNETYRKEAMEGTNLGSNPNETSKCGLPSFNGDCLPDIHDSFDILNETGGADSDKARVSYSHPHWAVEVEKDFSSNPNGKEARKGKNSQKNGVEKTGTEGSYADSYSQEFIDVTNIMTSMCGKTGYDEMDNEQY</sequence>
<evidence type="ECO:0000256" key="1">
    <source>
        <dbReference type="SAM" id="MobiDB-lite"/>
    </source>
</evidence>
<dbReference type="AlphaFoldDB" id="A0A7S4NP07"/>
<feature type="region of interest" description="Disordered" evidence="1">
    <location>
        <begin position="1"/>
        <end position="59"/>
    </location>
</feature>
<organism evidence="2">
    <name type="scientific">Guillardia theta</name>
    <name type="common">Cryptophyte</name>
    <name type="synonym">Cryptomonas phi</name>
    <dbReference type="NCBI Taxonomy" id="55529"/>
    <lineage>
        <taxon>Eukaryota</taxon>
        <taxon>Cryptophyceae</taxon>
        <taxon>Pyrenomonadales</taxon>
        <taxon>Geminigeraceae</taxon>
        <taxon>Guillardia</taxon>
    </lineage>
</organism>
<reference evidence="2" key="1">
    <citation type="submission" date="2021-01" db="EMBL/GenBank/DDBJ databases">
        <authorList>
            <person name="Corre E."/>
            <person name="Pelletier E."/>
            <person name="Niang G."/>
            <person name="Scheremetjew M."/>
            <person name="Finn R."/>
            <person name="Kale V."/>
            <person name="Holt S."/>
            <person name="Cochrane G."/>
            <person name="Meng A."/>
            <person name="Brown T."/>
            <person name="Cohen L."/>
        </authorList>
    </citation>
    <scope>NUCLEOTIDE SEQUENCE</scope>
    <source>
        <strain evidence="2">CCMP 2712</strain>
    </source>
</reference>
<feature type="compositionally biased region" description="Basic and acidic residues" evidence="1">
    <location>
        <begin position="15"/>
        <end position="30"/>
    </location>
</feature>
<protein>
    <submittedName>
        <fullName evidence="2">Uncharacterized protein</fullName>
    </submittedName>
</protein>
<feature type="region of interest" description="Disordered" evidence="1">
    <location>
        <begin position="487"/>
        <end position="522"/>
    </location>
</feature>
<proteinExistence type="predicted"/>
<accession>A0A7S4NP07</accession>
<gene>
    <name evidence="2" type="ORF">GTHE00462_LOCUS14581</name>
</gene>
<dbReference type="EMBL" id="HBKN01018492">
    <property type="protein sequence ID" value="CAE2298366.1"/>
    <property type="molecule type" value="Transcribed_RNA"/>
</dbReference>
<evidence type="ECO:0000313" key="2">
    <source>
        <dbReference type="EMBL" id="CAE2298366.1"/>
    </source>
</evidence>
<feature type="compositionally biased region" description="Basic and acidic residues" evidence="1">
    <location>
        <begin position="37"/>
        <end position="52"/>
    </location>
</feature>